<dbReference type="PROSITE" id="PS50118">
    <property type="entry name" value="HMG_BOX_2"/>
    <property type="match status" value="1"/>
</dbReference>
<accession>A0A6A5BV45</accession>
<dbReference type="Proteomes" id="UP000444721">
    <property type="component" value="Unassembled WGS sequence"/>
</dbReference>
<feature type="compositionally biased region" description="Basic and acidic residues" evidence="2">
    <location>
        <begin position="445"/>
        <end position="454"/>
    </location>
</feature>
<evidence type="ECO:0000256" key="2">
    <source>
        <dbReference type="SAM" id="MobiDB-lite"/>
    </source>
</evidence>
<feature type="compositionally biased region" description="Low complexity" evidence="2">
    <location>
        <begin position="262"/>
        <end position="279"/>
    </location>
</feature>
<dbReference type="OrthoDB" id="1919336at2759"/>
<gene>
    <name evidence="4" type="ORF">FDP41_002206</name>
</gene>
<feature type="region of interest" description="Disordered" evidence="2">
    <location>
        <begin position="1"/>
        <end position="76"/>
    </location>
</feature>
<dbReference type="VEuPathDB" id="AmoebaDB:FDP41_002206"/>
<evidence type="ECO:0000313" key="5">
    <source>
        <dbReference type="Proteomes" id="UP000444721"/>
    </source>
</evidence>
<dbReference type="EMBL" id="VFQX01000028">
    <property type="protein sequence ID" value="KAF0979136.1"/>
    <property type="molecule type" value="Genomic_DNA"/>
</dbReference>
<organism evidence="4 5">
    <name type="scientific">Naegleria fowleri</name>
    <name type="common">Brain eating amoeba</name>
    <dbReference type="NCBI Taxonomy" id="5763"/>
    <lineage>
        <taxon>Eukaryota</taxon>
        <taxon>Discoba</taxon>
        <taxon>Heterolobosea</taxon>
        <taxon>Tetramitia</taxon>
        <taxon>Eutetramitia</taxon>
        <taxon>Vahlkampfiidae</taxon>
        <taxon>Naegleria</taxon>
    </lineage>
</organism>
<dbReference type="OMA" id="HEPINTK"/>
<feature type="region of interest" description="Disordered" evidence="2">
    <location>
        <begin position="259"/>
        <end position="306"/>
    </location>
</feature>
<keyword evidence="1" id="KW-0539">Nucleus</keyword>
<dbReference type="GO" id="GO:0005634">
    <property type="term" value="C:nucleus"/>
    <property type="evidence" value="ECO:0007669"/>
    <property type="project" value="UniProtKB-UniRule"/>
</dbReference>
<feature type="domain" description="HMG box" evidence="3">
    <location>
        <begin position="712"/>
        <end position="759"/>
    </location>
</feature>
<feature type="compositionally biased region" description="Basic and acidic residues" evidence="2">
    <location>
        <begin position="695"/>
        <end position="710"/>
    </location>
</feature>
<dbReference type="InterPro" id="IPR036910">
    <property type="entry name" value="HMG_box_dom_sf"/>
</dbReference>
<comment type="caution">
    <text evidence="4">The sequence shown here is derived from an EMBL/GenBank/DDBJ whole genome shotgun (WGS) entry which is preliminary data.</text>
</comment>
<feature type="DNA-binding region" description="HMG box" evidence="1">
    <location>
        <begin position="712"/>
        <end position="759"/>
    </location>
</feature>
<feature type="region of interest" description="Disordered" evidence="2">
    <location>
        <begin position="629"/>
        <end position="710"/>
    </location>
</feature>
<sequence length="779" mass="86474">MYQPNNNNNNNNQRPSSSLKSSTSSSSNTSGMASSNNNIINNNNNSNHHHLPIIMMGHTNPNSIQSQPQQQQPLLQATPSAHSLLDTTTTSPLFGFYQQQSSLPTTSQLQPSQSSHQQDQLFASFLLNHYLLLQQQREMHQQQQSQQNELSPNQLQQQAMINNMMLMMSMMNPIPNVISPSPNLPILDSQHYSQPPILQSVSSSSNTFVTNNNNNTLSSLQNGTSSDVPTTAISIPEPLYELYIKPILMSLQNCGLYSGSNQPQQQQQKLQETQQHENQLTSSSDHISNSGLLLSPVNMTSSDNQQQNELTITSPISFSVDDSNLRADHNNNQSMSEMNNVISQQALLESLLLEEGLASVVELLEDQSNINNNTNCNISNCDKDEEKKQEAHKHYDPKLNKKGLKKKRKYIKSGLYKKDKDGNFLFSSGDRARLAQINNPSNKQSEGELGHNEDFGPNEHQGFYMEDENSLIGSIESKNSGASSSGGEIGFGLSGSSSLMNSSQQIQSDKSMNRCGSFHDLLGIEDNFDGNEKHEFSNGAAASSSNSGIGAVNPFASPTQPNDEQLQQLGFERYFSDQLLHIENGDGMSGEETSQLKILVWAQWQLLSDAEKKKYIDLSLNGDMTETSYIASSQPQQSQLPIRRDSKNSMDDTTTTGSNMLLYPQPNATIASTLSNNNYNSKKRPSVNEYEDNDNGEHQDNASKRADLSNRVKKPISGYNSFVKSVFPTFQEQYPDVDKKQITKLIGQKWKSMSEEEKKTLLGNCKTSSTNCQETTQCL</sequence>
<keyword evidence="5" id="KW-1185">Reference proteome</keyword>
<dbReference type="SUPFAM" id="SSF47095">
    <property type="entry name" value="HMG-box"/>
    <property type="match status" value="1"/>
</dbReference>
<protein>
    <recommendedName>
        <fullName evidence="3">HMG box domain-containing protein</fullName>
    </recommendedName>
</protein>
<proteinExistence type="predicted"/>
<dbReference type="Gene3D" id="1.10.30.10">
    <property type="entry name" value="High mobility group box domain"/>
    <property type="match status" value="1"/>
</dbReference>
<feature type="region of interest" description="Disordered" evidence="2">
    <location>
        <begin position="533"/>
        <end position="552"/>
    </location>
</feature>
<dbReference type="GO" id="GO:0003677">
    <property type="term" value="F:DNA binding"/>
    <property type="evidence" value="ECO:0007669"/>
    <property type="project" value="UniProtKB-UniRule"/>
</dbReference>
<evidence type="ECO:0000259" key="3">
    <source>
        <dbReference type="PROSITE" id="PS50118"/>
    </source>
</evidence>
<dbReference type="AlphaFoldDB" id="A0A6A5BV45"/>
<feature type="compositionally biased region" description="Low complexity" evidence="2">
    <location>
        <begin position="65"/>
        <end position="76"/>
    </location>
</feature>
<feature type="compositionally biased region" description="Polar residues" evidence="2">
    <location>
        <begin position="629"/>
        <end position="640"/>
    </location>
</feature>
<dbReference type="RefSeq" id="XP_044563849.1">
    <property type="nucleotide sequence ID" value="XM_044705376.1"/>
</dbReference>
<name>A0A6A5BV45_NAEFO</name>
<dbReference type="Pfam" id="PF00505">
    <property type="entry name" value="HMG_box"/>
    <property type="match status" value="1"/>
</dbReference>
<feature type="region of interest" description="Disordered" evidence="2">
    <location>
        <begin position="440"/>
        <end position="462"/>
    </location>
</feature>
<dbReference type="VEuPathDB" id="AmoebaDB:NF0121650"/>
<feature type="compositionally biased region" description="Low complexity" evidence="2">
    <location>
        <begin position="537"/>
        <end position="552"/>
    </location>
</feature>
<feature type="compositionally biased region" description="Polar residues" evidence="2">
    <location>
        <begin position="280"/>
        <end position="306"/>
    </location>
</feature>
<dbReference type="InterPro" id="IPR009071">
    <property type="entry name" value="HMG_box_dom"/>
</dbReference>
<dbReference type="CDD" id="cd00084">
    <property type="entry name" value="HMG-box_SF"/>
    <property type="match status" value="1"/>
</dbReference>
<reference evidence="4 5" key="1">
    <citation type="journal article" date="2019" name="Sci. Rep.">
        <title>Nanopore sequencing improves the draft genome of the human pathogenic amoeba Naegleria fowleri.</title>
        <authorList>
            <person name="Liechti N."/>
            <person name="Schurch N."/>
            <person name="Bruggmann R."/>
            <person name="Wittwer M."/>
        </authorList>
    </citation>
    <scope>NUCLEOTIDE SEQUENCE [LARGE SCALE GENOMIC DNA]</scope>
    <source>
        <strain evidence="4 5">ATCC 30894</strain>
    </source>
</reference>
<evidence type="ECO:0000313" key="4">
    <source>
        <dbReference type="EMBL" id="KAF0979136.1"/>
    </source>
</evidence>
<feature type="compositionally biased region" description="Polar residues" evidence="2">
    <location>
        <begin position="666"/>
        <end position="680"/>
    </location>
</feature>
<evidence type="ECO:0000256" key="1">
    <source>
        <dbReference type="PROSITE-ProRule" id="PRU00267"/>
    </source>
</evidence>
<dbReference type="GeneID" id="68109424"/>
<keyword evidence="1" id="KW-0238">DNA-binding</keyword>
<feature type="compositionally biased region" description="Low complexity" evidence="2">
    <location>
        <begin position="1"/>
        <end position="46"/>
    </location>
</feature>
<dbReference type="VEuPathDB" id="AmoebaDB:NfTy_035020"/>